<name>Q6XLY2_9PHYC</name>
<evidence type="ECO:0000313" key="3">
    <source>
        <dbReference type="EMBL" id="AAR26929.1"/>
    </source>
</evidence>
<protein>
    <submittedName>
        <fullName evidence="3">FirrV-1-B54</fullName>
    </submittedName>
</protein>
<dbReference type="Gene3D" id="2.170.270.10">
    <property type="entry name" value="SET domain"/>
    <property type="match status" value="1"/>
</dbReference>
<evidence type="ECO:0000259" key="2">
    <source>
        <dbReference type="PROSITE" id="PS50280"/>
    </source>
</evidence>
<organism evidence="3">
    <name type="scientific">Feldmannia irregularis virus a</name>
    <dbReference type="NCBI Taxonomy" id="231992"/>
    <lineage>
        <taxon>Viruses</taxon>
        <taxon>Varidnaviria</taxon>
        <taxon>Bamfordvirae</taxon>
        <taxon>Nucleocytoviricota</taxon>
        <taxon>Megaviricetes</taxon>
        <taxon>Algavirales</taxon>
        <taxon>Phycodnaviridae</taxon>
        <taxon>Phaeovirus</taxon>
        <taxon>Phaeovirus irregularis</taxon>
    </lineage>
</organism>
<reference evidence="3" key="1">
    <citation type="journal article" date="2003" name="J. Mol. Evol.">
        <title>Comparisons of two large phaeoviral genomes and evolutionary implications.</title>
        <authorList>
            <person name="Delaroque N."/>
            <person name="Boland W."/>
            <person name="Muller D.G."/>
            <person name="Knippers R."/>
        </authorList>
    </citation>
    <scope>NUCLEOTIDE SEQUENCE</scope>
    <source>
        <strain evidence="3">FirrV-1</strain>
    </source>
</reference>
<accession>Q6XLY2</accession>
<feature type="region of interest" description="Disordered" evidence="1">
    <location>
        <begin position="18"/>
        <end position="45"/>
    </location>
</feature>
<dbReference type="EMBL" id="AY225134">
    <property type="protein sequence ID" value="AAR26929.1"/>
    <property type="molecule type" value="Genomic_DNA"/>
</dbReference>
<dbReference type="InterPro" id="IPR046341">
    <property type="entry name" value="SET_dom_sf"/>
</dbReference>
<dbReference type="RefSeq" id="YP_009665667.1">
    <property type="nucleotide sequence ID" value="NC_043252.1"/>
</dbReference>
<evidence type="ECO:0000256" key="1">
    <source>
        <dbReference type="SAM" id="MobiDB-lite"/>
    </source>
</evidence>
<sequence>MSPGKSKMSATVTYVSDADTLASEDSVPTDEEEDLRSDRSDTSTRYTLHPISREDVSIRQSTIPGAGMGVITKRPLQAGTILPYFTLIYKTSALDPDVDDTYFSSICYNNNRQEDKMLSNMIGDGNPHIKAIKKLRRDFRTAPYVNEAYDKKKPNTILMTNPSLTKDQIVSAYRSKTPIATSLLVVPKDIPKNVELLTLYGKSYHRNYPQWSGKKSFLTELVQIAHEITFELETDIAVAFS</sequence>
<reference evidence="3" key="2">
    <citation type="submission" date="2003-01" db="EMBL/GenBank/DDBJ databases">
        <title>Partial Nucleotide Sequence of the Feldmannia irregularis Virus FirrV-1 Genome: On the Evolution of Large Phaeoviral Genomes.</title>
        <authorList>
            <person name="Delaroque N."/>
            <person name="Knippers R."/>
            <person name="Mueller D.G."/>
            <person name="Boland W."/>
        </authorList>
    </citation>
    <scope>NUCLEOTIDE SEQUENCE</scope>
    <source>
        <strain evidence="3">FirrV-1</strain>
    </source>
</reference>
<dbReference type="KEGG" id="vg:41332244"/>
<proteinExistence type="predicted"/>
<dbReference type="GeneID" id="41332244"/>
<dbReference type="SUPFAM" id="SSF82199">
    <property type="entry name" value="SET domain"/>
    <property type="match status" value="1"/>
</dbReference>
<feature type="domain" description="SET" evidence="2">
    <location>
        <begin position="54"/>
        <end position="201"/>
    </location>
</feature>
<dbReference type="InterPro" id="IPR001214">
    <property type="entry name" value="SET_dom"/>
</dbReference>
<dbReference type="PROSITE" id="PS50280">
    <property type="entry name" value="SET"/>
    <property type="match status" value="1"/>
</dbReference>